<dbReference type="EMBL" id="CABVQC010000021">
    <property type="protein sequence ID" value="VWB74605.1"/>
    <property type="molecule type" value="Genomic_DNA"/>
</dbReference>
<name>A0A6P2LRL8_9BURK</name>
<sequence length="353" mass="38645">MEQQQMPEGATVARYREEQIRENFGSPSEFLETMEHGDARKLPEVGDPVEVNIHGELIKGVVTGHSTKDGKPVIDFEYNHVPSERSRVAFKWAWLDQVVSFGAAVDRKLLQTTDRVRLDWHEGTSADNTPFVGLLLTTKAAYDEGDSADAPDLIQFEISVGDKAAAEAVTELFSRVCEAANASDPATKDDAIRAAVAFVDGLNADAYSIRLRGLLDMQLDRKLHEPRNSLVESIGITDLEVVEGAERMARVLLKAWGFEFSGEAVRKSENPRAISAWNVVSAMLEEYNGTDLSSAVDSVDCGVQEVSQPDSVTQGSTPDPLQMLRNALRFNELGKRHESAEAISAAIGVLESK</sequence>
<dbReference type="Proteomes" id="UP000494261">
    <property type="component" value="Unassembled WGS sequence"/>
</dbReference>
<protein>
    <submittedName>
        <fullName evidence="1">Uncharacterized protein</fullName>
    </submittedName>
</protein>
<gene>
    <name evidence="1" type="ORF">BLA13014_03402</name>
</gene>
<evidence type="ECO:0000313" key="1">
    <source>
        <dbReference type="EMBL" id="VWB74605.1"/>
    </source>
</evidence>
<dbReference type="AlphaFoldDB" id="A0A6P2LRL8"/>
<reference evidence="1 2" key="1">
    <citation type="submission" date="2019-09" db="EMBL/GenBank/DDBJ databases">
        <authorList>
            <person name="Depoorter E."/>
        </authorList>
    </citation>
    <scope>NUCLEOTIDE SEQUENCE [LARGE SCALE GENOMIC DNA]</scope>
    <source>
        <strain evidence="1">LMG 13014</strain>
    </source>
</reference>
<dbReference type="GeneID" id="99665049"/>
<evidence type="ECO:0000313" key="2">
    <source>
        <dbReference type="Proteomes" id="UP000494261"/>
    </source>
</evidence>
<organism evidence="1 2">
    <name type="scientific">Burkholderia aenigmatica</name>
    <dbReference type="NCBI Taxonomy" id="2015348"/>
    <lineage>
        <taxon>Bacteria</taxon>
        <taxon>Pseudomonadati</taxon>
        <taxon>Pseudomonadota</taxon>
        <taxon>Betaproteobacteria</taxon>
        <taxon>Burkholderiales</taxon>
        <taxon>Burkholderiaceae</taxon>
        <taxon>Burkholderia</taxon>
        <taxon>Burkholderia cepacia complex</taxon>
    </lineage>
</organism>
<accession>A0A6P2LRL8</accession>
<dbReference type="RefSeq" id="WP_235996075.1">
    <property type="nucleotide sequence ID" value="NZ_CABVQC010000021.1"/>
</dbReference>
<proteinExistence type="predicted"/>